<feature type="compositionally biased region" description="Basic and acidic residues" evidence="1">
    <location>
        <begin position="118"/>
        <end position="137"/>
    </location>
</feature>
<dbReference type="AlphaFoldDB" id="X1QXW3"/>
<evidence type="ECO:0000256" key="1">
    <source>
        <dbReference type="SAM" id="MobiDB-lite"/>
    </source>
</evidence>
<feature type="non-terminal residue" evidence="2">
    <location>
        <position position="1"/>
    </location>
</feature>
<proteinExistence type="predicted"/>
<protein>
    <submittedName>
        <fullName evidence="2">Uncharacterized protein</fullName>
    </submittedName>
</protein>
<evidence type="ECO:0000313" key="2">
    <source>
        <dbReference type="EMBL" id="GAI48134.1"/>
    </source>
</evidence>
<comment type="caution">
    <text evidence="2">The sequence shown here is derived from an EMBL/GenBank/DDBJ whole genome shotgun (WGS) entry which is preliminary data.</text>
</comment>
<name>X1QXW3_9ZZZZ</name>
<dbReference type="EMBL" id="BARV01041139">
    <property type="protein sequence ID" value="GAI48134.1"/>
    <property type="molecule type" value="Genomic_DNA"/>
</dbReference>
<sequence length="153" mass="17500">DKKGMRKACRGVLASFFLGRLDSIQHVETMSFRDDKFKRRIQWQRQLLTMHGVDRISTVGSWWNRREKRIYLASVDVVYEGKSFLPPGFGMVTGTDHWLALDKDLSYGLFATIVHSSHSEGGKKEVQTTRDRDSAGKKEKKNKKARAEGHESG</sequence>
<gene>
    <name evidence="2" type="ORF">S06H3_62409</name>
</gene>
<feature type="non-terminal residue" evidence="2">
    <location>
        <position position="153"/>
    </location>
</feature>
<organism evidence="2">
    <name type="scientific">marine sediment metagenome</name>
    <dbReference type="NCBI Taxonomy" id="412755"/>
    <lineage>
        <taxon>unclassified sequences</taxon>
        <taxon>metagenomes</taxon>
        <taxon>ecological metagenomes</taxon>
    </lineage>
</organism>
<accession>X1QXW3</accession>
<feature type="region of interest" description="Disordered" evidence="1">
    <location>
        <begin position="118"/>
        <end position="153"/>
    </location>
</feature>
<reference evidence="2" key="1">
    <citation type="journal article" date="2014" name="Front. Microbiol.">
        <title>High frequency of phylogenetically diverse reductive dehalogenase-homologous genes in deep subseafloor sedimentary metagenomes.</title>
        <authorList>
            <person name="Kawai M."/>
            <person name="Futagami T."/>
            <person name="Toyoda A."/>
            <person name="Takaki Y."/>
            <person name="Nishi S."/>
            <person name="Hori S."/>
            <person name="Arai W."/>
            <person name="Tsubouchi T."/>
            <person name="Morono Y."/>
            <person name="Uchiyama I."/>
            <person name="Ito T."/>
            <person name="Fujiyama A."/>
            <person name="Inagaki F."/>
            <person name="Takami H."/>
        </authorList>
    </citation>
    <scope>NUCLEOTIDE SEQUENCE</scope>
    <source>
        <strain evidence="2">Expedition CK06-06</strain>
    </source>
</reference>